<dbReference type="Pfam" id="PF21946">
    <property type="entry name" value="LppM"/>
    <property type="match status" value="1"/>
</dbReference>
<dbReference type="InterPro" id="IPR053807">
    <property type="entry name" value="LppM"/>
</dbReference>
<sequence>MTSISRRRRLLALLLVPFMMVLAGCGKFDATFDIKDAETIDVTMDIGLDTSLIGSEYSSAEEMCAEMEGEESGVAGEIAPTVEPYEADGMYGCKITGVVDNEEFGNGLDLVEEDGEYHFTLDPAQAGLGDLADPTLADYGFEFSMTFIFPGEIIESSGGQIDGSTVVFTDAAEIANGIDIRAEANSFRWVIVIIAVVVIGFLLLLAAAVAVFLVVRSRKNKAGASSGVPGGYGAGASVGAASGASPAAPPSAQWGQSSPPPAPQGGQGVQSGQGGQQWGQASPPPAPQSGQQWGQGSPPAAPQGDQQWGAPQQGGHGSPQGQQQPPWAHPDSGQNPGGPQGPGSPQPPQQSGW</sequence>
<keyword evidence="2" id="KW-1133">Transmembrane helix</keyword>
<evidence type="ECO:0000259" key="3">
    <source>
        <dbReference type="Pfam" id="PF21946"/>
    </source>
</evidence>
<evidence type="ECO:0000256" key="2">
    <source>
        <dbReference type="SAM" id="Phobius"/>
    </source>
</evidence>
<keyword evidence="2" id="KW-0472">Membrane</keyword>
<feature type="transmembrane region" description="Helical" evidence="2">
    <location>
        <begin position="189"/>
        <end position="215"/>
    </location>
</feature>
<comment type="caution">
    <text evidence="4">The sequence shown here is derived from an EMBL/GenBank/DDBJ whole genome shotgun (WGS) entry which is preliminary data.</text>
</comment>
<gene>
    <name evidence="4" type="ORF">DS079_09940</name>
</gene>
<reference evidence="4 5" key="1">
    <citation type="submission" date="2018-07" db="EMBL/GenBank/DDBJ databases">
        <title>Brachybacteriurn paraconglorneratum KCTC 9916.</title>
        <authorList>
            <person name="Li Y."/>
        </authorList>
    </citation>
    <scope>NUCLEOTIDE SEQUENCE [LARGE SCALE GENOMIC DNA]</scope>
    <source>
        <strain evidence="4 5">KCTC 9916</strain>
    </source>
</reference>
<proteinExistence type="predicted"/>
<dbReference type="PROSITE" id="PS51257">
    <property type="entry name" value="PROKAR_LIPOPROTEIN"/>
    <property type="match status" value="1"/>
</dbReference>
<feature type="compositionally biased region" description="Low complexity" evidence="1">
    <location>
        <begin position="288"/>
        <end position="304"/>
    </location>
</feature>
<protein>
    <recommendedName>
        <fullName evidence="3">LppM domain-containing protein</fullName>
    </recommendedName>
</protein>
<keyword evidence="5" id="KW-1185">Reference proteome</keyword>
<dbReference type="Proteomes" id="UP000274327">
    <property type="component" value="Unassembled WGS sequence"/>
</dbReference>
<dbReference type="RefSeq" id="WP_126987044.1">
    <property type="nucleotide sequence ID" value="NZ_ML133855.1"/>
</dbReference>
<feature type="compositionally biased region" description="Low complexity" evidence="1">
    <location>
        <begin position="238"/>
        <end position="257"/>
    </location>
</feature>
<feature type="region of interest" description="Disordered" evidence="1">
    <location>
        <begin position="238"/>
        <end position="353"/>
    </location>
</feature>
<dbReference type="EMBL" id="QOCI01000007">
    <property type="protein sequence ID" value="RRR18512.1"/>
    <property type="molecule type" value="Genomic_DNA"/>
</dbReference>
<dbReference type="AlphaFoldDB" id="A0A3R8RY56"/>
<dbReference type="GeneID" id="78121340"/>
<evidence type="ECO:0000313" key="4">
    <source>
        <dbReference type="EMBL" id="RRR18512.1"/>
    </source>
</evidence>
<evidence type="ECO:0000256" key="1">
    <source>
        <dbReference type="SAM" id="MobiDB-lite"/>
    </source>
</evidence>
<organism evidence="4 5">
    <name type="scientific">Brachybacterium paraconglomeratum</name>
    <dbReference type="NCBI Taxonomy" id="173362"/>
    <lineage>
        <taxon>Bacteria</taxon>
        <taxon>Bacillati</taxon>
        <taxon>Actinomycetota</taxon>
        <taxon>Actinomycetes</taxon>
        <taxon>Micrococcales</taxon>
        <taxon>Dermabacteraceae</taxon>
        <taxon>Brachybacterium</taxon>
    </lineage>
</organism>
<feature type="compositionally biased region" description="Gly residues" evidence="1">
    <location>
        <begin position="265"/>
        <end position="277"/>
    </location>
</feature>
<feature type="domain" description="LppM" evidence="3">
    <location>
        <begin position="27"/>
        <end position="183"/>
    </location>
</feature>
<name>A0A3R8RY56_9MICO</name>
<feature type="compositionally biased region" description="Pro residues" evidence="1">
    <location>
        <begin position="342"/>
        <end position="353"/>
    </location>
</feature>
<evidence type="ECO:0000313" key="5">
    <source>
        <dbReference type="Proteomes" id="UP000274327"/>
    </source>
</evidence>
<keyword evidence="2" id="KW-0812">Transmembrane</keyword>
<accession>A0A3R8RY56</accession>